<proteinExistence type="predicted"/>
<gene>
    <name evidence="1" type="ORF">NTEN_LOCUS2808</name>
</gene>
<feature type="non-terminal residue" evidence="1">
    <location>
        <position position="222"/>
    </location>
</feature>
<name>A0A6H5G3F0_9HEMI</name>
<keyword evidence="2" id="KW-1185">Reference proteome</keyword>
<sequence length="222" mass="25133">MADTAPAWLLTLVGNSSPTRVDGKKPIPKEYVIENSTKVTYGIHWTADKSAPEFVSCREMGYLQQTDSADFIVINKENSQMRSPIPDTGDCEQISRALVTRCSSRNDCSCQSVFTSSGSKLKQRIGANRVELAESYDTFQEKKPFRVRIGYAGVLMSQKMLPSKTMWGAYIKREGTLKKSIKDQRKTNMDPNMLQDLSEAPRDCLWLARRPTMNSMQISMRR</sequence>
<dbReference type="EMBL" id="CADCXU010004482">
    <property type="protein sequence ID" value="CAA9996235.1"/>
    <property type="molecule type" value="Genomic_DNA"/>
</dbReference>
<reference evidence="1 2" key="1">
    <citation type="submission" date="2020-02" db="EMBL/GenBank/DDBJ databases">
        <authorList>
            <person name="Ferguson B K."/>
        </authorList>
    </citation>
    <scope>NUCLEOTIDE SEQUENCE [LARGE SCALE GENOMIC DNA]</scope>
</reference>
<dbReference type="Proteomes" id="UP000479000">
    <property type="component" value="Unassembled WGS sequence"/>
</dbReference>
<evidence type="ECO:0000313" key="1">
    <source>
        <dbReference type="EMBL" id="CAA9996235.1"/>
    </source>
</evidence>
<protein>
    <submittedName>
        <fullName evidence="1">Uncharacterized protein</fullName>
    </submittedName>
</protein>
<accession>A0A6H5G3F0</accession>
<dbReference type="AlphaFoldDB" id="A0A6H5G3F0"/>
<organism evidence="1 2">
    <name type="scientific">Nesidiocoris tenuis</name>
    <dbReference type="NCBI Taxonomy" id="355587"/>
    <lineage>
        <taxon>Eukaryota</taxon>
        <taxon>Metazoa</taxon>
        <taxon>Ecdysozoa</taxon>
        <taxon>Arthropoda</taxon>
        <taxon>Hexapoda</taxon>
        <taxon>Insecta</taxon>
        <taxon>Pterygota</taxon>
        <taxon>Neoptera</taxon>
        <taxon>Paraneoptera</taxon>
        <taxon>Hemiptera</taxon>
        <taxon>Heteroptera</taxon>
        <taxon>Panheteroptera</taxon>
        <taxon>Cimicomorpha</taxon>
        <taxon>Miridae</taxon>
        <taxon>Dicyphina</taxon>
        <taxon>Nesidiocoris</taxon>
    </lineage>
</organism>
<evidence type="ECO:0000313" key="2">
    <source>
        <dbReference type="Proteomes" id="UP000479000"/>
    </source>
</evidence>